<proteinExistence type="predicted"/>
<organism evidence="2 3">
    <name type="scientific">Bradyrhizobium barranii subsp. apii</name>
    <dbReference type="NCBI Taxonomy" id="2819348"/>
    <lineage>
        <taxon>Bacteria</taxon>
        <taxon>Pseudomonadati</taxon>
        <taxon>Pseudomonadota</taxon>
        <taxon>Alphaproteobacteria</taxon>
        <taxon>Hyphomicrobiales</taxon>
        <taxon>Nitrobacteraceae</taxon>
        <taxon>Bradyrhizobium</taxon>
        <taxon>Bradyrhizobium barranii</taxon>
    </lineage>
</organism>
<accession>A0A8T5V9U0</accession>
<name>A0A8T5V9U0_9BRAD</name>
<feature type="compositionally biased region" description="Polar residues" evidence="1">
    <location>
        <begin position="389"/>
        <end position="401"/>
    </location>
</feature>
<feature type="region of interest" description="Disordered" evidence="1">
    <location>
        <begin position="145"/>
        <end position="167"/>
    </location>
</feature>
<reference evidence="2" key="2">
    <citation type="submission" date="2022-04" db="EMBL/GenBank/DDBJ databases">
        <authorList>
            <person name="Bromfield E.S.P."/>
            <person name="Cloutier S."/>
        </authorList>
    </citation>
    <scope>NUCLEOTIDE SEQUENCE</scope>
    <source>
        <strain evidence="2">1S5</strain>
    </source>
</reference>
<feature type="region of interest" description="Disordered" evidence="1">
    <location>
        <begin position="384"/>
        <end position="403"/>
    </location>
</feature>
<protein>
    <submittedName>
        <fullName evidence="2">Uncharacterized protein</fullName>
    </submittedName>
</protein>
<feature type="region of interest" description="Disordered" evidence="1">
    <location>
        <begin position="1415"/>
        <end position="1459"/>
    </location>
</feature>
<evidence type="ECO:0000313" key="3">
    <source>
        <dbReference type="Proteomes" id="UP000551709"/>
    </source>
</evidence>
<dbReference type="RefSeq" id="WP_166097048.1">
    <property type="nucleotide sequence ID" value="NZ_CP096255.1"/>
</dbReference>
<feature type="compositionally biased region" description="Low complexity" evidence="1">
    <location>
        <begin position="1425"/>
        <end position="1439"/>
    </location>
</feature>
<dbReference type="Proteomes" id="UP000551709">
    <property type="component" value="Chromosome"/>
</dbReference>
<feature type="region of interest" description="Disordered" evidence="1">
    <location>
        <begin position="1725"/>
        <end position="1747"/>
    </location>
</feature>
<feature type="region of interest" description="Disordered" evidence="1">
    <location>
        <begin position="317"/>
        <end position="341"/>
    </location>
</feature>
<gene>
    <name evidence="2" type="ORF">HAP41_0000022320</name>
</gene>
<sequence>MMDKLIATVIPRTISKQGEHVKVAATLVLRPGTINDPPVTIKDQKESNSPQLFETWPTVIHGLFAAHGAVSAELGITDSAGKSTSTKDGHEIKPVLSTTLTTYPDISMDSGFGGLKFKDITKIWRQFLQDDDHTLTGLRTALKDTTADPNHPYKDVQQGPDAPSKDAPNIVGMPRTELAQQITMARAQALIARVNGRTPSRQAFLGEGAYFERPWARAATATERHALDSVIFEPRARDVAGFTSEGTPVVFAADAPPPAPPAQLPFDPHRYWEDYKRQHPDDPSISKPDEKQWSQIREILVKQRQDKDLCYKGTLAKHQKSAGDVHKAEGGLSGSDPGKSLQTIRDQRAQHKTLQQAISDVSDNNGNVASELLRLHDAATLEDYGKVPDSNSHTANESQDVQSRRADDARRRWFALLGFPALQHLFLLSVDIEFLFSGTQFKDLVGAAATTPDFVRNKEAASFLLIRLRVAGNEPALKNIIFSGHWTLAKAPRSLSEEVDCFMPATLEELLECFSDGNAPTSARNLRERGTIDQFDGVIDLEAAAVSGDDRSLRFSVETVDIHAATESDMRRDMALANAGDLRSTDGTSLPPIPEVTAAAAVERKLRTAGLQLLDQWRGSVVVKQFSRSLSAAAESDETLILDADDLAVGYRLDVGFRTSAASGLTWACLTNRRVKYALPDGAHALDKAVDAMLSAPDVDVGKRRVELDGSVLAMPTRLLQNAAGNKTGFAESVLAAWQGDPLGLEAHEQRVGVCPGGLALNVDFDLLSGSNDERPPKLRFGVPYWLGARTVFLGGVCLPLRDKKPSRLTAQKLYEAGLCDGMLLPRRDQLRRFLRHEWIDPPMVAVPWADIVSELGGATRSVAENSAKLVAEKPTKLIAGKQAERVAAKPAEEFCRGLDGETMVVRLPKPTPHSSAEEPDDHWRFKPLTSQRAVCAPGVDFTFAHLHGVFDNDADPTKKFGLAGVDYDPSRGGFPSISPQAAIEENSIAFMQTGANQPAASGIAIFRARRQKTAKPPRAEELYYPDPAARSMVIGLRYPWTTDTYLVGAPIVVPLYGGGSSSFPRREYPDAMPLLITVEAVPSGADGRLTKYQQLEKRTGGKLIRLVPIDKSKPPTGPNAAIEVIIRLAPAEDFCVDIWALPDVNHLAQWFDAPESVAFYCAAAEFDEVPDPASERQKLSVAMPDAVPGKIPEKAYPSPPQTIRRNDAVVSSEAVARAAARLHTALCLKPIPELSAVRSLRAVHAVEQPPAVPKLVGAQVPEIRFRRVDEATRSEIVGPPAQDWHTWQRTADSPSATDVLAGGDLSIDRAVHESIELRVRAVAPNGRPIDNPLLGRTPEDRSRGIWPSKPVWPQKPDGSSFPRRNNSFTRLLYGFDVDEQGRVTFSPEDIVFNTWSLQPNCHLAQETISLLELTTESEQPSPPASQQQCAAPANPAPADGQTAQKNAGHGRRSAQRYFSDGTARRVKAYFAATSRTARLIPERSTYPDAEQQKRDKERLFAYEQDAQGKPVMMSTIIRSIVRPLAIPPKHILPAFVWTNRSDTATGARSISRRTRIRIPFDRPAMTSGEDERIGIVVWPPNILGASTKPGTTNGSLPIWTETDLTLGKIRRAEPLETGEPQNKLLDLQALGETAPQGQGTADWRPGYFSDEDLGPGGAYISRWGADPIHDAGEMTWLIHPRAFRDVLDWTETALDSIAEESNDSGILWPEEKRYTPRLVENVLMPIPGDDPSKSNTETGNGQKDENLKEPDFMLVSLLTYAPRFDVESETWYVDVEIDPGTAPDPFLRLGLVRYQPHANRRIQVSYPVSEWIQVVGYCRDVTLERDDETVTVAVKGPVLAKNTSEAPLTIVRASLIERRVSEYGVAYEWPARTVIDGKLGEPIEQVSYANAPSDELIWQGAFDLPSKDDSNDTVSYAIFIEECYRMRRATFDQEPVKQEPPPTDRDDLDYWRDSGPRFAVRIDL</sequence>
<feature type="compositionally biased region" description="Basic and acidic residues" evidence="1">
    <location>
        <begin position="145"/>
        <end position="154"/>
    </location>
</feature>
<dbReference type="EMBL" id="CP096255">
    <property type="protein sequence ID" value="UPT91417.1"/>
    <property type="molecule type" value="Genomic_DNA"/>
</dbReference>
<evidence type="ECO:0000256" key="1">
    <source>
        <dbReference type="SAM" id="MobiDB-lite"/>
    </source>
</evidence>
<evidence type="ECO:0000313" key="2">
    <source>
        <dbReference type="EMBL" id="UPT91417.1"/>
    </source>
</evidence>
<feature type="region of interest" description="Disordered" evidence="1">
    <location>
        <begin position="1331"/>
        <end position="1364"/>
    </location>
</feature>
<reference evidence="2" key="1">
    <citation type="journal article" date="2017" name="Syst. Appl. Microbiol.">
        <title>Soybeans inoculated with root zone soils of Canadian native legumes harbour diverse and novel Bradyrhizobium spp. that possess agricultural potential.</title>
        <authorList>
            <person name="Bromfield E.S.P."/>
            <person name="Cloutier S."/>
            <person name="Tambong J.T."/>
            <person name="Tran Thi T.V."/>
        </authorList>
    </citation>
    <scope>NUCLEOTIDE SEQUENCE</scope>
    <source>
        <strain evidence="2">1S5</strain>
    </source>
</reference>